<reference evidence="1" key="1">
    <citation type="submission" date="2014-11" db="EMBL/GenBank/DDBJ databases">
        <authorList>
            <person name="Amaro Gonzalez C."/>
        </authorList>
    </citation>
    <scope>NUCLEOTIDE SEQUENCE</scope>
</reference>
<accession>A0A0E9PUS0</accession>
<dbReference type="EMBL" id="GBXM01100954">
    <property type="protein sequence ID" value="JAH07623.1"/>
    <property type="molecule type" value="Transcribed_RNA"/>
</dbReference>
<evidence type="ECO:0000313" key="1">
    <source>
        <dbReference type="EMBL" id="JAH07623.1"/>
    </source>
</evidence>
<organism evidence="1">
    <name type="scientific">Anguilla anguilla</name>
    <name type="common">European freshwater eel</name>
    <name type="synonym">Muraena anguilla</name>
    <dbReference type="NCBI Taxonomy" id="7936"/>
    <lineage>
        <taxon>Eukaryota</taxon>
        <taxon>Metazoa</taxon>
        <taxon>Chordata</taxon>
        <taxon>Craniata</taxon>
        <taxon>Vertebrata</taxon>
        <taxon>Euteleostomi</taxon>
        <taxon>Actinopterygii</taxon>
        <taxon>Neopterygii</taxon>
        <taxon>Teleostei</taxon>
        <taxon>Anguilliformes</taxon>
        <taxon>Anguillidae</taxon>
        <taxon>Anguilla</taxon>
    </lineage>
</organism>
<reference evidence="1" key="2">
    <citation type="journal article" date="2015" name="Fish Shellfish Immunol.">
        <title>Early steps in the European eel (Anguilla anguilla)-Vibrio vulnificus interaction in the gills: Role of the RtxA13 toxin.</title>
        <authorList>
            <person name="Callol A."/>
            <person name="Pajuelo D."/>
            <person name="Ebbesson L."/>
            <person name="Teles M."/>
            <person name="MacKenzie S."/>
            <person name="Amaro C."/>
        </authorList>
    </citation>
    <scope>NUCLEOTIDE SEQUENCE</scope>
</reference>
<proteinExistence type="predicted"/>
<name>A0A0E9PUS0_ANGAN</name>
<dbReference type="AlphaFoldDB" id="A0A0E9PUS0"/>
<sequence length="22" mass="2654">MIRGDFFCSHCRIDRSIAEIHF</sequence>
<protein>
    <submittedName>
        <fullName evidence="1">Uncharacterized protein</fullName>
    </submittedName>
</protein>